<reference evidence="3 4" key="1">
    <citation type="submission" date="2019-01" db="EMBL/GenBank/DDBJ databases">
        <authorList>
            <person name="Ferrante I. M."/>
        </authorList>
    </citation>
    <scope>NUCLEOTIDE SEQUENCE [LARGE SCALE GENOMIC DNA]</scope>
    <source>
        <strain evidence="3 4">B856</strain>
    </source>
</reference>
<dbReference type="EMBL" id="CAACVS010000531">
    <property type="protein sequence ID" value="VEU43208.1"/>
    <property type="molecule type" value="Genomic_DNA"/>
</dbReference>
<keyword evidence="4" id="KW-1185">Reference proteome</keyword>
<accession>A0A448ZMD8</accession>
<organism evidence="3 4">
    <name type="scientific">Pseudo-nitzschia multistriata</name>
    <dbReference type="NCBI Taxonomy" id="183589"/>
    <lineage>
        <taxon>Eukaryota</taxon>
        <taxon>Sar</taxon>
        <taxon>Stramenopiles</taxon>
        <taxon>Ochrophyta</taxon>
        <taxon>Bacillariophyta</taxon>
        <taxon>Bacillariophyceae</taxon>
        <taxon>Bacillariophycidae</taxon>
        <taxon>Bacillariales</taxon>
        <taxon>Bacillariaceae</taxon>
        <taxon>Pseudo-nitzschia</taxon>
    </lineage>
</organism>
<evidence type="ECO:0000313" key="3">
    <source>
        <dbReference type="EMBL" id="VEU43208.1"/>
    </source>
</evidence>
<evidence type="ECO:0000256" key="1">
    <source>
        <dbReference type="SAM" id="Coils"/>
    </source>
</evidence>
<dbReference type="SUPFAM" id="SSF57997">
    <property type="entry name" value="Tropomyosin"/>
    <property type="match status" value="1"/>
</dbReference>
<feature type="compositionally biased region" description="Acidic residues" evidence="2">
    <location>
        <begin position="274"/>
        <end position="286"/>
    </location>
</feature>
<evidence type="ECO:0000313" key="4">
    <source>
        <dbReference type="Proteomes" id="UP000291116"/>
    </source>
</evidence>
<feature type="compositionally biased region" description="Basic and acidic residues" evidence="2">
    <location>
        <begin position="264"/>
        <end position="273"/>
    </location>
</feature>
<proteinExistence type="predicted"/>
<protein>
    <submittedName>
        <fullName evidence="3">Uncharacterized protein</fullName>
    </submittedName>
</protein>
<feature type="coiled-coil region" evidence="1">
    <location>
        <begin position="87"/>
        <end position="135"/>
    </location>
</feature>
<dbReference type="Proteomes" id="UP000291116">
    <property type="component" value="Unassembled WGS sequence"/>
</dbReference>
<name>A0A448ZMD8_9STRA</name>
<evidence type="ECO:0000256" key="2">
    <source>
        <dbReference type="SAM" id="MobiDB-lite"/>
    </source>
</evidence>
<sequence length="304" mass="34016">MNTLVSSFVKKVQSKHWDKLKKRTQKLDPVEQENLLEFLEDHLPSSNGTGSAVGIIESDSTAASTAAGVDGDFEGDSDCDSFVEDDYELLQCDLDRASIKLEALQSKRDFLQTRLQTYQEKIKAAEQRLHQNAEDNGTEQDGDPECHNKRLMAMNEKIEGYKKSLKPIEDIYEGIEKELLSHQLKMESIQDRQLELKLKTEECRVVLHELSSNAGGLESGDVPEEQHAETSQHIGLISNACNDNHSSRRCNDQVLPSEEENDVENARVEREECSENTEISIEDSAEESASVSLLVPIGEHSGIT</sequence>
<gene>
    <name evidence="3" type="ORF">PSNMU_V1.4_AUG-EV-PASAV3_0102570</name>
</gene>
<dbReference type="OrthoDB" id="54904at2759"/>
<keyword evidence="1" id="KW-0175">Coiled coil</keyword>
<dbReference type="AlphaFoldDB" id="A0A448ZMD8"/>
<feature type="region of interest" description="Disordered" evidence="2">
    <location>
        <begin position="240"/>
        <end position="304"/>
    </location>
</feature>